<keyword evidence="5" id="KW-1185">Reference proteome</keyword>
<feature type="domain" description="N-acetyltransferase" evidence="3">
    <location>
        <begin position="1"/>
        <end position="102"/>
    </location>
</feature>
<keyword evidence="1 4" id="KW-0808">Transferase</keyword>
<dbReference type="PROSITE" id="PS51186">
    <property type="entry name" value="GNAT"/>
    <property type="match status" value="1"/>
</dbReference>
<dbReference type="Proteomes" id="UP000575898">
    <property type="component" value="Unassembled WGS sequence"/>
</dbReference>
<proteinExistence type="predicted"/>
<dbReference type="GO" id="GO:0016747">
    <property type="term" value="F:acyltransferase activity, transferring groups other than amino-acyl groups"/>
    <property type="evidence" value="ECO:0007669"/>
    <property type="project" value="InterPro"/>
</dbReference>
<evidence type="ECO:0000313" key="5">
    <source>
        <dbReference type="Proteomes" id="UP000575898"/>
    </source>
</evidence>
<keyword evidence="2" id="KW-0012">Acyltransferase</keyword>
<dbReference type="Gene3D" id="3.40.630.30">
    <property type="match status" value="1"/>
</dbReference>
<dbReference type="SUPFAM" id="SSF55729">
    <property type="entry name" value="Acyl-CoA N-acyltransferases (Nat)"/>
    <property type="match status" value="1"/>
</dbReference>
<protein>
    <submittedName>
        <fullName evidence="4">GNAT superfamily N-acetyltransferase</fullName>
    </submittedName>
</protein>
<evidence type="ECO:0000313" key="4">
    <source>
        <dbReference type="EMBL" id="MBB5017474.1"/>
    </source>
</evidence>
<dbReference type="Pfam" id="PF00583">
    <property type="entry name" value="Acetyltransf_1"/>
    <property type="match status" value="1"/>
</dbReference>
<evidence type="ECO:0000256" key="1">
    <source>
        <dbReference type="ARBA" id="ARBA00022679"/>
    </source>
</evidence>
<comment type="caution">
    <text evidence="4">The sequence shown here is derived from an EMBL/GenBank/DDBJ whole genome shotgun (WGS) entry which is preliminary data.</text>
</comment>
<dbReference type="RefSeq" id="WP_343074197.1">
    <property type="nucleotide sequence ID" value="NZ_JACHHY010000003.1"/>
</dbReference>
<accession>A0A840MDU9</accession>
<gene>
    <name evidence="4" type="ORF">HNQ59_000738</name>
</gene>
<dbReference type="PANTHER" id="PTHR43877">
    <property type="entry name" value="AMINOALKYLPHOSPHONATE N-ACETYLTRANSFERASE-RELATED-RELATED"/>
    <property type="match status" value="1"/>
</dbReference>
<evidence type="ECO:0000256" key="2">
    <source>
        <dbReference type="ARBA" id="ARBA00023315"/>
    </source>
</evidence>
<dbReference type="AlphaFoldDB" id="A0A840MDU9"/>
<evidence type="ECO:0000259" key="3">
    <source>
        <dbReference type="PROSITE" id="PS51186"/>
    </source>
</evidence>
<dbReference type="EMBL" id="JACHHY010000003">
    <property type="protein sequence ID" value="MBB5017474.1"/>
    <property type="molecule type" value="Genomic_DNA"/>
</dbReference>
<name>A0A840MDU9_9PROT</name>
<dbReference type="InterPro" id="IPR050832">
    <property type="entry name" value="Bact_Acetyltransf"/>
</dbReference>
<dbReference type="CDD" id="cd04301">
    <property type="entry name" value="NAT_SF"/>
    <property type="match status" value="1"/>
</dbReference>
<organism evidence="4 5">
    <name type="scientific">Chitinivorax tropicus</name>
    <dbReference type="NCBI Taxonomy" id="714531"/>
    <lineage>
        <taxon>Bacteria</taxon>
        <taxon>Pseudomonadati</taxon>
        <taxon>Pseudomonadota</taxon>
        <taxon>Betaproteobacteria</taxon>
        <taxon>Chitinivorax</taxon>
    </lineage>
</organism>
<reference evidence="4 5" key="1">
    <citation type="submission" date="2020-08" db="EMBL/GenBank/DDBJ databases">
        <title>Genomic Encyclopedia of Type Strains, Phase IV (KMG-IV): sequencing the most valuable type-strain genomes for metagenomic binning, comparative biology and taxonomic classification.</title>
        <authorList>
            <person name="Goeker M."/>
        </authorList>
    </citation>
    <scope>NUCLEOTIDE SEQUENCE [LARGE SCALE GENOMIC DNA]</scope>
    <source>
        <strain evidence="4 5">DSM 27165</strain>
    </source>
</reference>
<sequence length="112" mass="12847">MFLTQYGKGWLAEVDKTVVGFAIIDLLGNNIWALFVHPDFEKRGIGKTLHDAMLNWYFEQTAVAIWLSTTPQTRAEQFYRQAGWTAAGLTRTGEVRFELTREAWVSLNHVVK</sequence>
<dbReference type="InterPro" id="IPR016181">
    <property type="entry name" value="Acyl_CoA_acyltransferase"/>
</dbReference>
<dbReference type="InterPro" id="IPR000182">
    <property type="entry name" value="GNAT_dom"/>
</dbReference>